<protein>
    <submittedName>
        <fullName evidence="1">Uncharacterized protein</fullName>
    </submittedName>
</protein>
<gene>
    <name evidence="1" type="ORF">S01H1_23838</name>
</gene>
<feature type="non-terminal residue" evidence="1">
    <location>
        <position position="113"/>
    </location>
</feature>
<accession>X0TJ51</accession>
<sequence length="113" mass="12288">TQNEAYPHYAPLTRSHVSDGLEVFGDVDPLVAEAFPKFWAVLEELGINGTHVTNWGVQAYVWEADEVWEKALCPSMDAAEVFAAADAAADTAGGVYYDGKPSLHRAAAGYQWN</sequence>
<dbReference type="AlphaFoldDB" id="X0TJ51"/>
<name>X0TJ51_9ZZZZ</name>
<proteinExistence type="predicted"/>
<reference evidence="1" key="1">
    <citation type="journal article" date="2014" name="Front. Microbiol.">
        <title>High frequency of phylogenetically diverse reductive dehalogenase-homologous genes in deep subseafloor sedimentary metagenomes.</title>
        <authorList>
            <person name="Kawai M."/>
            <person name="Futagami T."/>
            <person name="Toyoda A."/>
            <person name="Takaki Y."/>
            <person name="Nishi S."/>
            <person name="Hori S."/>
            <person name="Arai W."/>
            <person name="Tsubouchi T."/>
            <person name="Morono Y."/>
            <person name="Uchiyama I."/>
            <person name="Ito T."/>
            <person name="Fujiyama A."/>
            <person name="Inagaki F."/>
            <person name="Takami H."/>
        </authorList>
    </citation>
    <scope>NUCLEOTIDE SEQUENCE</scope>
    <source>
        <strain evidence="1">Expedition CK06-06</strain>
    </source>
</reference>
<evidence type="ECO:0000313" key="1">
    <source>
        <dbReference type="EMBL" id="GAF88187.1"/>
    </source>
</evidence>
<feature type="non-terminal residue" evidence="1">
    <location>
        <position position="1"/>
    </location>
</feature>
<dbReference type="EMBL" id="BARS01013917">
    <property type="protein sequence ID" value="GAF88187.1"/>
    <property type="molecule type" value="Genomic_DNA"/>
</dbReference>
<organism evidence="1">
    <name type="scientific">marine sediment metagenome</name>
    <dbReference type="NCBI Taxonomy" id="412755"/>
    <lineage>
        <taxon>unclassified sequences</taxon>
        <taxon>metagenomes</taxon>
        <taxon>ecological metagenomes</taxon>
    </lineage>
</organism>
<comment type="caution">
    <text evidence="1">The sequence shown here is derived from an EMBL/GenBank/DDBJ whole genome shotgun (WGS) entry which is preliminary data.</text>
</comment>